<reference evidence="2 3" key="1">
    <citation type="journal article" date="2015" name="Int. J. Syst. Evol. Microbiol.">
        <title>Chryseobacterium sediminis sp. nov., isolated from a river sediment.</title>
        <authorList>
            <person name="Kampfer P."/>
            <person name="Busse H.J."/>
            <person name="McInroy J.A."/>
            <person name="Glaeser S.P."/>
        </authorList>
    </citation>
    <scope>NUCLEOTIDE SEQUENCE [LARGE SCALE GENOMIC DNA]</scope>
    <source>
        <strain evidence="2 3">IMT-174</strain>
    </source>
</reference>
<keyword evidence="1" id="KW-0812">Transmembrane</keyword>
<protein>
    <recommendedName>
        <fullName evidence="4">Lipoprotein</fullName>
    </recommendedName>
</protein>
<dbReference type="Proteomes" id="UP000323082">
    <property type="component" value="Unassembled WGS sequence"/>
</dbReference>
<dbReference type="AlphaFoldDB" id="A0A5B2UCC1"/>
<sequence length="189" mass="21223">MKLKILLLIILSSFMLGCRSKHKITTTYKENIKATETVKIDSSSLQSSQTTESKIADVSLQEKTNELSGDLVIKGKSDASNPFVYHNVVGRDTIQSISITGNAEYSVSSHYAKANHEKSEIKKEESTRIIHDLAQKTSTKETIREVDAKVSEETKKIQSNGFEIVAWIIITILGITLILIFFTYKYFKT</sequence>
<dbReference type="OrthoDB" id="1259727at2"/>
<keyword evidence="1" id="KW-1133">Transmembrane helix</keyword>
<evidence type="ECO:0000313" key="3">
    <source>
        <dbReference type="Proteomes" id="UP000323082"/>
    </source>
</evidence>
<comment type="caution">
    <text evidence="2">The sequence shown here is derived from an EMBL/GenBank/DDBJ whole genome shotgun (WGS) entry which is preliminary data.</text>
</comment>
<name>A0A5B2UCC1_9FLAO</name>
<accession>A0A5B2UCC1</accession>
<dbReference type="PROSITE" id="PS51257">
    <property type="entry name" value="PROKAR_LIPOPROTEIN"/>
    <property type="match status" value="1"/>
</dbReference>
<evidence type="ECO:0008006" key="4">
    <source>
        <dbReference type="Google" id="ProtNLM"/>
    </source>
</evidence>
<evidence type="ECO:0000256" key="1">
    <source>
        <dbReference type="SAM" id="Phobius"/>
    </source>
</evidence>
<gene>
    <name evidence="2" type="ORF">FW780_06575</name>
</gene>
<organism evidence="2 3">
    <name type="scientific">Chryseobacterium sediminis</name>
    <dbReference type="NCBI Taxonomy" id="1679494"/>
    <lineage>
        <taxon>Bacteria</taxon>
        <taxon>Pseudomonadati</taxon>
        <taxon>Bacteroidota</taxon>
        <taxon>Flavobacteriia</taxon>
        <taxon>Flavobacteriales</taxon>
        <taxon>Weeksellaceae</taxon>
        <taxon>Chryseobacterium group</taxon>
        <taxon>Chryseobacterium</taxon>
    </lineage>
</organism>
<keyword evidence="1" id="KW-0472">Membrane</keyword>
<dbReference type="EMBL" id="VUNZ01000001">
    <property type="protein sequence ID" value="KAA2223855.1"/>
    <property type="molecule type" value="Genomic_DNA"/>
</dbReference>
<evidence type="ECO:0000313" key="2">
    <source>
        <dbReference type="EMBL" id="KAA2223855.1"/>
    </source>
</evidence>
<proteinExistence type="predicted"/>
<feature type="transmembrane region" description="Helical" evidence="1">
    <location>
        <begin position="164"/>
        <end position="184"/>
    </location>
</feature>
<dbReference type="RefSeq" id="WP_149832761.1">
    <property type="nucleotide sequence ID" value="NZ_VUNZ01000001.1"/>
</dbReference>